<dbReference type="EMBL" id="FN869859">
    <property type="protein sequence ID" value="CCC82313.1"/>
    <property type="molecule type" value="Genomic_DNA"/>
</dbReference>
<dbReference type="RefSeq" id="WP_014127567.1">
    <property type="nucleotide sequence ID" value="NC_016070.1"/>
</dbReference>
<organism evidence="1 2">
    <name type="scientific">Thermoproteus tenax (strain ATCC 35583 / DSM 2078 / JCM 9277 / NBRC 100435 / Kra 1)</name>
    <dbReference type="NCBI Taxonomy" id="768679"/>
    <lineage>
        <taxon>Archaea</taxon>
        <taxon>Thermoproteota</taxon>
        <taxon>Thermoprotei</taxon>
        <taxon>Thermoproteales</taxon>
        <taxon>Thermoproteaceae</taxon>
        <taxon>Thermoproteus</taxon>
    </lineage>
</organism>
<dbReference type="eggNOG" id="arCOG05441">
    <property type="taxonomic scope" value="Archaea"/>
</dbReference>
<dbReference type="STRING" id="768679.TTX_1692"/>
<dbReference type="PATRIC" id="fig|768679.9.peg.1712"/>
<sequence length="290" mass="33130">MDLLCAVKLACRSIDHRGEAEAASSRYPSERILKRILEIPSESARFLLQLRNNGVKASVYGFLSGSLILDCSKGEGICLSAAQLVKADMAANIDGYIYIPYTVLREQIVDHLPVEVEEQQIKRPYIVGLPDVESAGDVVESLAMYLTSASYFFGGKIEKVITKITYIPQLINKYNTQIDILVKFFDKTILGIHYVDIRRTVHMGFSAIEDYMKYGLDYVILLHPYVDHKIHRRVVNRMGELEISSAGYIVFDDVNGVIYIYRFPRYNQFLSKYIYTHSYSMSIRSYIESL</sequence>
<dbReference type="HOGENOM" id="CLU_958537_0_0_2"/>
<evidence type="ECO:0000313" key="2">
    <source>
        <dbReference type="Proteomes" id="UP000002654"/>
    </source>
</evidence>
<dbReference type="PaxDb" id="768679-TTX_1692"/>
<accession>G4RL68</accession>
<name>G4RL68_THETK</name>
<proteinExistence type="predicted"/>
<keyword evidence="2" id="KW-1185">Reference proteome</keyword>
<protein>
    <submittedName>
        <fullName evidence="1">Uncharacterized protein</fullName>
    </submittedName>
</protein>
<reference evidence="1 2" key="1">
    <citation type="journal article" date="2011" name="PLoS ONE">
        <title>The complete genome sequence of Thermoproteus tenax: a physiologically versatile member of the Crenarchaeota.</title>
        <authorList>
            <person name="Siebers B."/>
            <person name="Zaparty M."/>
            <person name="Raddatz G."/>
            <person name="Tjaden B."/>
            <person name="Albers S.V."/>
            <person name="Bell S.D."/>
            <person name="Blombach F."/>
            <person name="Kletzin A."/>
            <person name="Kyrpides N."/>
            <person name="Lanz C."/>
            <person name="Plagens A."/>
            <person name="Rampp M."/>
            <person name="Rosinus A."/>
            <person name="von Jan M."/>
            <person name="Makarova K.S."/>
            <person name="Klenk H.P."/>
            <person name="Schuster S.C."/>
            <person name="Hensel R."/>
        </authorList>
    </citation>
    <scope>NUCLEOTIDE SEQUENCE [LARGE SCALE GENOMIC DNA]</scope>
    <source>
        <strain evidence="2">ATCC 35583 / DSM 2078 / JCM 9277 / NBRC 100435 / Kra 1</strain>
    </source>
</reference>
<dbReference type="OrthoDB" id="27083at2157"/>
<dbReference type="AlphaFoldDB" id="G4RL68"/>
<gene>
    <name evidence="1" type="primary">udgA</name>
    <name evidence="1" type="ordered locus">TTX_1692</name>
</gene>
<evidence type="ECO:0000313" key="1">
    <source>
        <dbReference type="EMBL" id="CCC82313.1"/>
    </source>
</evidence>
<dbReference type="KEGG" id="ttn:TTX_1692"/>
<dbReference type="Proteomes" id="UP000002654">
    <property type="component" value="Chromosome"/>
</dbReference>
<dbReference type="GeneID" id="11262571"/>